<name>A0A1G2MBQ9_9BACT</name>
<proteinExistence type="predicted"/>
<evidence type="ECO:0000313" key="3">
    <source>
        <dbReference type="Proteomes" id="UP000176493"/>
    </source>
</evidence>
<feature type="coiled-coil region" evidence="1">
    <location>
        <begin position="91"/>
        <end position="118"/>
    </location>
</feature>
<keyword evidence="1" id="KW-0175">Coiled coil</keyword>
<evidence type="ECO:0000313" key="2">
    <source>
        <dbReference type="EMBL" id="OHA21288.1"/>
    </source>
</evidence>
<evidence type="ECO:0000256" key="1">
    <source>
        <dbReference type="SAM" id="Coils"/>
    </source>
</evidence>
<protein>
    <submittedName>
        <fullName evidence="2">Uncharacterized protein</fullName>
    </submittedName>
</protein>
<gene>
    <name evidence="2" type="ORF">A2W52_04560</name>
</gene>
<dbReference type="AlphaFoldDB" id="A0A1G2MBQ9"/>
<sequence>MGRRPKENWEATLTEWGQRFEKVRAERRMSYNDVVATLRTHEGFEKLNRSTLYRWEFSNRADKMVHLVGRKEYALQVITQLSTQSPASEFAGHLIDELREREEELQRLQNKVRQLIAATTFHRSQ</sequence>
<accession>A0A1G2MBQ9</accession>
<dbReference type="Proteomes" id="UP000176493">
    <property type="component" value="Unassembled WGS sequence"/>
</dbReference>
<reference evidence="2 3" key="1">
    <citation type="journal article" date="2016" name="Nat. Commun.">
        <title>Thousands of microbial genomes shed light on interconnected biogeochemical processes in an aquifer system.</title>
        <authorList>
            <person name="Anantharaman K."/>
            <person name="Brown C.T."/>
            <person name="Hug L.A."/>
            <person name="Sharon I."/>
            <person name="Castelle C.J."/>
            <person name="Probst A.J."/>
            <person name="Thomas B.C."/>
            <person name="Singh A."/>
            <person name="Wilkins M.J."/>
            <person name="Karaoz U."/>
            <person name="Brodie E.L."/>
            <person name="Williams K.H."/>
            <person name="Hubbard S.S."/>
            <person name="Banfield J.F."/>
        </authorList>
    </citation>
    <scope>NUCLEOTIDE SEQUENCE [LARGE SCALE GENOMIC DNA]</scope>
</reference>
<comment type="caution">
    <text evidence="2">The sequence shown here is derived from an EMBL/GenBank/DDBJ whole genome shotgun (WGS) entry which is preliminary data.</text>
</comment>
<organism evidence="2 3">
    <name type="scientific">Candidatus Taylorbacteria bacterium RIFCSPHIGHO2_02_49_25</name>
    <dbReference type="NCBI Taxonomy" id="1802305"/>
    <lineage>
        <taxon>Bacteria</taxon>
        <taxon>Candidatus Tayloriibacteriota</taxon>
    </lineage>
</organism>
<dbReference type="EMBL" id="MHRJ01000047">
    <property type="protein sequence ID" value="OHA21288.1"/>
    <property type="molecule type" value="Genomic_DNA"/>
</dbReference>